<evidence type="ECO:0000256" key="1">
    <source>
        <dbReference type="ARBA" id="ARBA00022722"/>
    </source>
</evidence>
<evidence type="ECO:0000256" key="3">
    <source>
        <dbReference type="ARBA" id="ARBA00022839"/>
    </source>
</evidence>
<dbReference type="Gene3D" id="3.60.21.10">
    <property type="match status" value="1"/>
</dbReference>
<accession>M9SBS6</accession>
<dbReference type="InterPro" id="IPR004843">
    <property type="entry name" value="Calcineurin-like_PHP"/>
</dbReference>
<dbReference type="InterPro" id="IPR004593">
    <property type="entry name" value="SbcD"/>
</dbReference>
<evidence type="ECO:0000313" key="6">
    <source>
        <dbReference type="Proteomes" id="UP000012672"/>
    </source>
</evidence>
<dbReference type="HOGENOM" id="CLU_038045_0_1_2"/>
<name>M9SBS6_METAX</name>
<protein>
    <submittedName>
        <fullName evidence="5">Exonuclease SbcD</fullName>
    </submittedName>
</protein>
<evidence type="ECO:0000259" key="4">
    <source>
        <dbReference type="Pfam" id="PF00149"/>
    </source>
</evidence>
<dbReference type="Proteomes" id="UP000012672">
    <property type="component" value="Chromosome"/>
</dbReference>
<dbReference type="eggNOG" id="arCOG00397">
    <property type="taxonomic scope" value="Archaea"/>
</dbReference>
<dbReference type="STRING" id="1236689.MMALV_05070"/>
<keyword evidence="6" id="KW-1185">Reference proteome</keyword>
<dbReference type="GO" id="GO:0004519">
    <property type="term" value="F:endonuclease activity"/>
    <property type="evidence" value="ECO:0007669"/>
    <property type="project" value="InterPro"/>
</dbReference>
<dbReference type="CDD" id="cd00840">
    <property type="entry name" value="MPP_Mre11_N"/>
    <property type="match status" value="1"/>
</dbReference>
<dbReference type="Pfam" id="PF00149">
    <property type="entry name" value="Metallophos"/>
    <property type="match status" value="1"/>
</dbReference>
<dbReference type="InterPro" id="IPR050535">
    <property type="entry name" value="DNA_Repair-Maintenance_Comp"/>
</dbReference>
<dbReference type="KEGG" id="max:MMALV_05070"/>
<dbReference type="EMBL" id="CP004049">
    <property type="protein sequence ID" value="AGI85249.1"/>
    <property type="molecule type" value="Genomic_DNA"/>
</dbReference>
<organism evidence="5 6">
    <name type="scientific">Methanomethylophilus alvi (strain Mx1201)</name>
    <dbReference type="NCBI Taxonomy" id="1236689"/>
    <lineage>
        <taxon>Archaea</taxon>
        <taxon>Methanobacteriati</taxon>
        <taxon>Thermoplasmatota</taxon>
        <taxon>Thermoplasmata</taxon>
        <taxon>Methanomassiliicoccales</taxon>
        <taxon>Methanomethylophilaceae</taxon>
        <taxon>Methanomethylophilus</taxon>
    </lineage>
</organism>
<keyword evidence="1" id="KW-0540">Nuclease</keyword>
<evidence type="ECO:0000256" key="2">
    <source>
        <dbReference type="ARBA" id="ARBA00022801"/>
    </source>
</evidence>
<sequence length="415" mass="45801">MGGTAVPPFYTSSIVRYNIVPDKYPDFHVPPSTGGFPLKFLHISDLHIGKSLHGFSLLEDQKYILEEILGIAREHGVDAILVAGDVLDSTRAGEDAFGVYNWFMTQASEFPIYVIPGNHDPAEKLGCCRSLMRDGVHVCGPYCGKAEKHTVEDEYGELNIFLLPYIKTSSVRHFYGDDESISTPEAAFAKTMEASEVDPSARNILVCHQFVVGGGIDLRRSDSEACSIFSWGGADCMSYGVLNDFDYVALGHIHGPQSAGRPEVRYCGSPLKYSESEGPKTATIVEVGEKGHVDIEEVPLVPLRDLICVRGTTDEILAQSDSFGENYVCATVTGDTENAREKLSSRIPNLMHVDYNVDAGRLFDSETAISIEEIRSDDMEGLFSKFYMLMMNSELTESQTEILKEACRRVEEGMQ</sequence>
<keyword evidence="3 5" id="KW-0269">Exonuclease</keyword>
<dbReference type="AlphaFoldDB" id="M9SBS6"/>
<evidence type="ECO:0000313" key="5">
    <source>
        <dbReference type="EMBL" id="AGI85249.1"/>
    </source>
</evidence>
<dbReference type="PANTHER" id="PTHR30337:SF0">
    <property type="entry name" value="NUCLEASE SBCCD SUBUNIT D"/>
    <property type="match status" value="1"/>
</dbReference>
<dbReference type="InterPro" id="IPR029052">
    <property type="entry name" value="Metallo-depent_PP-like"/>
</dbReference>
<proteinExistence type="predicted"/>
<dbReference type="PANTHER" id="PTHR30337">
    <property type="entry name" value="COMPONENT OF ATP-DEPENDENT DSDNA EXONUCLEASE"/>
    <property type="match status" value="1"/>
</dbReference>
<keyword evidence="2" id="KW-0378">Hydrolase</keyword>
<dbReference type="NCBIfam" id="TIGR00619">
    <property type="entry name" value="sbcd"/>
    <property type="match status" value="1"/>
</dbReference>
<dbReference type="InterPro" id="IPR041796">
    <property type="entry name" value="Mre11_N"/>
</dbReference>
<dbReference type="InParanoid" id="M9SBS6"/>
<dbReference type="GO" id="GO:0006259">
    <property type="term" value="P:DNA metabolic process"/>
    <property type="evidence" value="ECO:0007669"/>
    <property type="project" value="InterPro"/>
</dbReference>
<gene>
    <name evidence="5" type="ORF">MMALV_05070</name>
</gene>
<reference evidence="5 6" key="1">
    <citation type="journal article" date="2012" name="J. Bacteriol.">
        <title>Genome sequence of 'Candidatus Methanomethylophilus alvus' Mx1201, a methanogenic archaeon from the human gut belonging to a seventh order of methanogens.</title>
        <authorList>
            <person name="Borrel G."/>
            <person name="Harris H.M."/>
            <person name="Tottey W."/>
            <person name="Mihajlovski A."/>
            <person name="Parisot N."/>
            <person name="Peyretaillade E."/>
            <person name="Peyret P."/>
            <person name="Gribaldo S."/>
            <person name="O'Toole P.W."/>
            <person name="Brugere J.F."/>
        </authorList>
    </citation>
    <scope>NUCLEOTIDE SEQUENCE [LARGE SCALE GENOMIC DNA]</scope>
    <source>
        <strain evidence="5 6">Mx1201</strain>
    </source>
</reference>
<feature type="domain" description="Calcineurin-like phosphoesterase" evidence="4">
    <location>
        <begin position="38"/>
        <end position="255"/>
    </location>
</feature>
<dbReference type="SUPFAM" id="SSF56300">
    <property type="entry name" value="Metallo-dependent phosphatases"/>
    <property type="match status" value="1"/>
</dbReference>
<dbReference type="GO" id="GO:0008408">
    <property type="term" value="F:3'-5' exonuclease activity"/>
    <property type="evidence" value="ECO:0007669"/>
    <property type="project" value="InterPro"/>
</dbReference>